<evidence type="ECO:0000256" key="2">
    <source>
        <dbReference type="ARBA" id="ARBA00004123"/>
    </source>
</evidence>
<dbReference type="EC" id="2.7.7.31" evidence="4 14"/>
<dbReference type="GO" id="GO:0046872">
    <property type="term" value="F:metal ion binding"/>
    <property type="evidence" value="ECO:0007669"/>
    <property type="project" value="UniProtKB-UniRule"/>
</dbReference>
<dbReference type="PANTHER" id="PTHR11276">
    <property type="entry name" value="DNA POLYMERASE TYPE-X FAMILY MEMBER"/>
    <property type="match status" value="1"/>
</dbReference>
<dbReference type="InterPro" id="IPR027292">
    <property type="entry name" value="TdT"/>
</dbReference>
<dbReference type="InterPro" id="IPR019843">
    <property type="entry name" value="DNA_pol-X_BS"/>
</dbReference>
<dbReference type="PANTHER" id="PTHR11276:SF21">
    <property type="entry name" value="DNA NUCLEOTIDYLEXOTRANSFERASE"/>
    <property type="match status" value="1"/>
</dbReference>
<keyword evidence="9 14" id="KW-0479">Metal-binding</keyword>
<dbReference type="InterPro" id="IPR002054">
    <property type="entry name" value="DNA-dir_DNA_pol_X"/>
</dbReference>
<evidence type="ECO:0000256" key="10">
    <source>
        <dbReference type="ARBA" id="ARBA00022842"/>
    </source>
</evidence>
<comment type="cofactor">
    <cofactor evidence="1 14 15">
        <name>Mg(2+)</name>
        <dbReference type="ChEBI" id="CHEBI:18420"/>
    </cofactor>
</comment>
<dbReference type="GO" id="GO:0003887">
    <property type="term" value="F:DNA-directed DNA polymerase activity"/>
    <property type="evidence" value="ECO:0007669"/>
    <property type="project" value="UniProtKB-UniRule"/>
</dbReference>
<dbReference type="FunFam" id="1.10.150.20:FF:000010">
    <property type="entry name" value="DNA polymerase lambda"/>
    <property type="match status" value="1"/>
</dbReference>
<feature type="binding site" evidence="15">
    <location>
        <position position="336"/>
    </location>
    <ligand>
        <name>Mg(2+)</name>
        <dbReference type="ChEBI" id="CHEBI:18420"/>
    </ligand>
</feature>
<dbReference type="GO" id="GO:0005634">
    <property type="term" value="C:nucleus"/>
    <property type="evidence" value="ECO:0007669"/>
    <property type="project" value="UniProtKB-SubCell"/>
</dbReference>
<evidence type="ECO:0000256" key="6">
    <source>
        <dbReference type="ARBA" id="ARBA00022639"/>
    </source>
</evidence>
<dbReference type="FunFam" id="3.40.50.10190:FF:000035">
    <property type="entry name" value="DNA-directed DNA/RNA polymerase mu"/>
    <property type="match status" value="1"/>
</dbReference>
<dbReference type="Pfam" id="PF00533">
    <property type="entry name" value="BRCT"/>
    <property type="match status" value="1"/>
</dbReference>
<evidence type="ECO:0000256" key="3">
    <source>
        <dbReference type="ARBA" id="ARBA00008323"/>
    </source>
</evidence>
<evidence type="ECO:0000256" key="11">
    <source>
        <dbReference type="ARBA" id="ARBA00023242"/>
    </source>
</evidence>
<dbReference type="InterPro" id="IPR027421">
    <property type="entry name" value="DNA_pol_lamdba_lyase_dom_sf"/>
</dbReference>
<keyword evidence="11 14" id="KW-0539">Nucleus</keyword>
<comment type="caution">
    <text evidence="17">The sequence shown here is derived from an EMBL/GenBank/DDBJ whole genome shotgun (WGS) entry which is preliminary data.</text>
</comment>
<dbReference type="Pfam" id="PF10391">
    <property type="entry name" value="DNA_pol_lambd_f"/>
    <property type="match status" value="1"/>
</dbReference>
<evidence type="ECO:0000256" key="15">
    <source>
        <dbReference type="PIRSR" id="PIRSR000817-1"/>
    </source>
</evidence>
<reference evidence="17 18" key="1">
    <citation type="submission" date="2019-06" db="EMBL/GenBank/DDBJ databases">
        <title>A chromosome-scale genome assembly of the striped catfish, Pangasianodon hypophthalmus.</title>
        <authorList>
            <person name="Wen M."/>
            <person name="Zahm M."/>
            <person name="Roques C."/>
            <person name="Cabau C."/>
            <person name="Klopp C."/>
            <person name="Donnadieu C."/>
            <person name="Jouanno E."/>
            <person name="Avarre J.-C."/>
            <person name="Campet M."/>
            <person name="Ha T.T.T."/>
            <person name="Dugue R."/>
            <person name="Lampietro C."/>
            <person name="Louis A."/>
            <person name="Herpin A."/>
            <person name="Echchiki A."/>
            <person name="Berthelot C."/>
            <person name="Parey E."/>
            <person name="Roest-Crollius H."/>
            <person name="Braasch I."/>
            <person name="Postlethwait J."/>
            <person name="Bobe J."/>
            <person name="Montfort J."/>
            <person name="Bouchez O."/>
            <person name="Begum T."/>
            <person name="Schartl M."/>
            <person name="Guiguen Y."/>
        </authorList>
    </citation>
    <scope>NUCLEOTIDE SEQUENCE [LARGE SCALE GENOMIC DNA]</scope>
    <source>
        <strain evidence="17 18">Indonesia</strain>
        <tissue evidence="17">Blood</tissue>
    </source>
</reference>
<dbReference type="Gene3D" id="3.30.210.10">
    <property type="entry name" value="DNA polymerase, thumb domain"/>
    <property type="match status" value="1"/>
</dbReference>
<sequence length="501" mass="57104">MFQTTLSTLLRKRRQPELTCAQPQKEMKFREVTVYLVERRMGNSRRNFLTSLARSKGFCVDNILSSKVTHIVAEDNPAHELWPWLQEQDITDLGKINVVDIAWFTQSMRAGRPIPVEAQHRIQKPSVQPKPEAGPPDSPWLNVSQYACQRRTTLNNRNKIFTDALDVLAENYEFIESIGPCLGFRRAASVLKSLPAPVRSIKDIEGLPCLGPDTMAVIQDIFECGSSSKVEEILTDERYQTLKIFTSVFGVGPKTAEKWYRKGLRNLEQIVSDSSIHLNKMQIAGFKYYEDISKPVSKAEAEAVRHIIEEIAGCFSPDVTITLTGGFRRGKEFGHDVDFLLTVPGPGKEDGLLPAVIDRLRSQGILLYSDFQESTFDLSSLPCRRFETMDHFQKCFLIVKLKKEQVAGQQAEQRCGRDWKAVRVDLVAPPAERYAFALLGWSGSTLFERDLRRFARLERNMLLDNHALFDKTTNTFLQAKTEEDIFIHLGLDYIEPWQRNA</sequence>
<evidence type="ECO:0000256" key="13">
    <source>
        <dbReference type="ARBA" id="ARBA00048976"/>
    </source>
</evidence>
<dbReference type="Gene3D" id="3.40.50.10190">
    <property type="entry name" value="BRCT domain"/>
    <property type="match status" value="1"/>
</dbReference>
<dbReference type="InterPro" id="IPR022312">
    <property type="entry name" value="DNA_pol_X"/>
</dbReference>
<dbReference type="FunFam" id="1.10.150.110:FF:000003">
    <property type="entry name" value="DNA polymerase mu"/>
    <property type="match status" value="1"/>
</dbReference>
<evidence type="ECO:0000256" key="8">
    <source>
        <dbReference type="ARBA" id="ARBA00022695"/>
    </source>
</evidence>
<evidence type="ECO:0000256" key="12">
    <source>
        <dbReference type="ARBA" id="ARBA00037135"/>
    </source>
</evidence>
<dbReference type="PRINTS" id="PR00869">
    <property type="entry name" value="DNAPOLX"/>
</dbReference>
<dbReference type="GO" id="GO:0006304">
    <property type="term" value="P:DNA modification"/>
    <property type="evidence" value="ECO:0007669"/>
    <property type="project" value="UniProtKB-KW"/>
</dbReference>
<dbReference type="AlphaFoldDB" id="A0A5N5PPQ3"/>
<dbReference type="SUPFAM" id="SSF81585">
    <property type="entry name" value="PsbU/PolX domain-like"/>
    <property type="match status" value="1"/>
</dbReference>
<dbReference type="GO" id="GO:0006303">
    <property type="term" value="P:double-strand break repair via nonhomologous end joining"/>
    <property type="evidence" value="ECO:0007669"/>
    <property type="project" value="TreeGrafter"/>
</dbReference>
<dbReference type="Pfam" id="PF14716">
    <property type="entry name" value="HHH_8"/>
    <property type="match status" value="1"/>
</dbReference>
<dbReference type="InterPro" id="IPR010996">
    <property type="entry name" value="HHH_MUS81"/>
</dbReference>
<dbReference type="Pfam" id="PF14792">
    <property type="entry name" value="DNA_pol_B_palm"/>
    <property type="match status" value="1"/>
</dbReference>
<dbReference type="Pfam" id="PF14791">
    <property type="entry name" value="DNA_pol_B_thumb"/>
    <property type="match status" value="1"/>
</dbReference>
<evidence type="ECO:0000313" key="17">
    <source>
        <dbReference type="EMBL" id="KAB5581559.1"/>
    </source>
</evidence>
<feature type="binding site" evidence="15">
    <location>
        <position position="425"/>
    </location>
    <ligand>
        <name>Mg(2+)</name>
        <dbReference type="ChEBI" id="CHEBI:18420"/>
    </ligand>
</feature>
<dbReference type="CDD" id="cd00141">
    <property type="entry name" value="NT_POLXc"/>
    <property type="match status" value="1"/>
</dbReference>
<dbReference type="OrthoDB" id="205514at2759"/>
<dbReference type="GO" id="GO:0003677">
    <property type="term" value="F:DNA binding"/>
    <property type="evidence" value="ECO:0007669"/>
    <property type="project" value="UniProtKB-UniRule"/>
</dbReference>
<comment type="catalytic activity">
    <reaction evidence="13 14">
        <text>DNA(n) + a 2'-deoxyribonucleoside 5'-triphosphate = DNA(n+1) + diphosphate</text>
        <dbReference type="Rhea" id="RHEA:22508"/>
        <dbReference type="Rhea" id="RHEA-COMP:17339"/>
        <dbReference type="Rhea" id="RHEA-COMP:17340"/>
        <dbReference type="ChEBI" id="CHEBI:33019"/>
        <dbReference type="ChEBI" id="CHEBI:61560"/>
        <dbReference type="ChEBI" id="CHEBI:173112"/>
        <dbReference type="EC" id="2.7.7.31"/>
    </reaction>
</comment>
<dbReference type="PIRSF" id="PIRSF000817">
    <property type="entry name" value="DNA_NT"/>
    <property type="match status" value="1"/>
</dbReference>
<dbReference type="InterPro" id="IPR001357">
    <property type="entry name" value="BRCT_dom"/>
</dbReference>
<evidence type="ECO:0000256" key="1">
    <source>
        <dbReference type="ARBA" id="ARBA00001946"/>
    </source>
</evidence>
<proteinExistence type="inferred from homology"/>
<dbReference type="EMBL" id="VFJC01000004">
    <property type="protein sequence ID" value="KAB5581559.1"/>
    <property type="molecule type" value="Genomic_DNA"/>
</dbReference>
<keyword evidence="10 14" id="KW-0460">Magnesium</keyword>
<dbReference type="Gene3D" id="3.30.460.10">
    <property type="entry name" value="Beta Polymerase, domain 2"/>
    <property type="match status" value="1"/>
</dbReference>
<dbReference type="SUPFAM" id="SSF47802">
    <property type="entry name" value="DNA polymerase beta, N-terminal domain-like"/>
    <property type="match status" value="1"/>
</dbReference>
<evidence type="ECO:0000256" key="4">
    <source>
        <dbReference type="ARBA" id="ARBA00012435"/>
    </source>
</evidence>
<evidence type="ECO:0000259" key="16">
    <source>
        <dbReference type="PROSITE" id="PS50172"/>
    </source>
</evidence>
<dbReference type="InterPro" id="IPR001726">
    <property type="entry name" value="TdT/Mu"/>
</dbReference>
<feature type="binding site" evidence="15">
    <location>
        <position position="338"/>
    </location>
    <ligand>
        <name>Mg(2+)</name>
        <dbReference type="ChEBI" id="CHEBI:18420"/>
    </ligand>
</feature>
<dbReference type="FunFam" id="3.30.210.10:FF:000003">
    <property type="entry name" value="DNA nucleotidylexotransferase"/>
    <property type="match status" value="1"/>
</dbReference>
<gene>
    <name evidence="17" type="ORF">PHYPO_G00177070</name>
</gene>
<evidence type="ECO:0000256" key="5">
    <source>
        <dbReference type="ARBA" id="ARBA00015018"/>
    </source>
</evidence>
<keyword evidence="6" id="KW-0780">Terminal addition</keyword>
<dbReference type="InterPro" id="IPR028207">
    <property type="entry name" value="DNA_pol_B_palm_palm"/>
</dbReference>
<dbReference type="InterPro" id="IPR037160">
    <property type="entry name" value="DNA_Pol_thumb_sf"/>
</dbReference>
<dbReference type="Gene3D" id="1.10.150.20">
    <property type="entry name" value="5' to 3' exonuclease, C-terminal subdomain"/>
    <property type="match status" value="1"/>
</dbReference>
<dbReference type="PROSITE" id="PS00522">
    <property type="entry name" value="DNA_POLYMERASE_X"/>
    <property type="match status" value="1"/>
</dbReference>
<dbReference type="SUPFAM" id="SSF52113">
    <property type="entry name" value="BRCT domain"/>
    <property type="match status" value="1"/>
</dbReference>
<dbReference type="Proteomes" id="UP000327468">
    <property type="component" value="Chromosome 3"/>
</dbReference>
<dbReference type="InterPro" id="IPR036420">
    <property type="entry name" value="BRCT_dom_sf"/>
</dbReference>
<keyword evidence="18" id="KW-1185">Reference proteome</keyword>
<dbReference type="PIRSF" id="PIRSF501175">
    <property type="entry name" value="TDT"/>
    <property type="match status" value="1"/>
</dbReference>
<keyword evidence="8 14" id="KW-0548">Nucleotidyltransferase</keyword>
<comment type="subcellular location">
    <subcellularLocation>
        <location evidence="2 14">Nucleus</location>
    </subcellularLocation>
</comment>
<organism evidence="17 18">
    <name type="scientific">Pangasianodon hypophthalmus</name>
    <name type="common">Striped catfish</name>
    <name type="synonym">Helicophagus hypophthalmus</name>
    <dbReference type="NCBI Taxonomy" id="310915"/>
    <lineage>
        <taxon>Eukaryota</taxon>
        <taxon>Metazoa</taxon>
        <taxon>Chordata</taxon>
        <taxon>Craniata</taxon>
        <taxon>Vertebrata</taxon>
        <taxon>Euteleostomi</taxon>
        <taxon>Actinopterygii</taxon>
        <taxon>Neopterygii</taxon>
        <taxon>Teleostei</taxon>
        <taxon>Ostariophysi</taxon>
        <taxon>Siluriformes</taxon>
        <taxon>Pangasiidae</taxon>
        <taxon>Pangasianodon</taxon>
    </lineage>
</organism>
<feature type="domain" description="BRCT" evidence="16">
    <location>
        <begin position="24"/>
        <end position="121"/>
    </location>
</feature>
<evidence type="ECO:0000313" key="18">
    <source>
        <dbReference type="Proteomes" id="UP000327468"/>
    </source>
</evidence>
<dbReference type="PRINTS" id="PR00871">
    <property type="entry name" value="DNAPOLXTDT"/>
</dbReference>
<comment type="function">
    <text evidence="12">Template-independent DNA polymerase which catalyzes the random addition of deoxynucleoside 5'-triphosphate to the 3'-end of a DNA initiator. One of the in vivo functions of this enzyme is the addition of nucleotides at the junction (N region) of rearranged Ig heavy chain and T-cell receptor gene segments during the maturation of B- and T-cells.</text>
</comment>
<evidence type="ECO:0000256" key="7">
    <source>
        <dbReference type="ARBA" id="ARBA00022679"/>
    </source>
</evidence>
<dbReference type="InterPro" id="IPR043519">
    <property type="entry name" value="NT_sf"/>
</dbReference>
<name>A0A5N5PPQ3_PANHP</name>
<dbReference type="SMART" id="SM00483">
    <property type="entry name" value="POLXc"/>
    <property type="match status" value="1"/>
</dbReference>
<keyword evidence="7 14" id="KW-0808">Transferase</keyword>
<protein>
    <recommendedName>
        <fullName evidence="5 14">DNA nucleotidylexotransferase</fullName>
        <ecNumber evidence="4 14">2.7.7.31</ecNumber>
    </recommendedName>
</protein>
<accession>A0A5N5PPQ3</accession>
<dbReference type="GO" id="GO:0003912">
    <property type="term" value="F:DNA nucleotidylexotransferase activity"/>
    <property type="evidence" value="ECO:0007669"/>
    <property type="project" value="UniProtKB-KW"/>
</dbReference>
<dbReference type="SMART" id="SM00292">
    <property type="entry name" value="BRCT"/>
    <property type="match status" value="1"/>
</dbReference>
<evidence type="ECO:0000256" key="14">
    <source>
        <dbReference type="PIRNR" id="PIRNR000817"/>
    </source>
</evidence>
<evidence type="ECO:0000256" key="9">
    <source>
        <dbReference type="ARBA" id="ARBA00022723"/>
    </source>
</evidence>
<comment type="similarity">
    <text evidence="3 14">Belongs to the DNA polymerase type-X family.</text>
</comment>
<dbReference type="SUPFAM" id="SSF81301">
    <property type="entry name" value="Nucleotidyltransferase"/>
    <property type="match status" value="1"/>
</dbReference>
<dbReference type="InterPro" id="IPR018944">
    <property type="entry name" value="DNA_pol_lambd_fingers_domain"/>
</dbReference>
<dbReference type="Gene3D" id="1.10.150.110">
    <property type="entry name" value="DNA polymerase beta, N-terminal domain-like"/>
    <property type="match status" value="1"/>
</dbReference>
<dbReference type="PROSITE" id="PS50172">
    <property type="entry name" value="BRCT"/>
    <property type="match status" value="1"/>
</dbReference>
<dbReference type="InterPro" id="IPR029398">
    <property type="entry name" value="PolB_thumb"/>
</dbReference>